<gene>
    <name evidence="7" type="ORF">BSL78_28294</name>
</gene>
<sequence length="135" mass="14868">MTDLTERKRLWVGNLDERLSEANLLKILKRYGEITQFDFLFHTSGPKQGKPRGYCFVSFKTVEEAVGAIAGLDGKNALGKKLLVKWAHAQSKIPSEPIQVESNHELNPDKLPAILGGQSSSTTNNSTGNKNNKTS</sequence>
<feature type="region of interest" description="Disordered" evidence="5">
    <location>
        <begin position="94"/>
        <end position="135"/>
    </location>
</feature>
<evidence type="ECO:0000256" key="2">
    <source>
        <dbReference type="ARBA" id="ARBA00022884"/>
    </source>
</evidence>
<dbReference type="AlphaFoldDB" id="A0A2G8JGP9"/>
<evidence type="ECO:0000256" key="1">
    <source>
        <dbReference type="ARBA" id="ARBA00021141"/>
    </source>
</evidence>
<organism evidence="7 8">
    <name type="scientific">Stichopus japonicus</name>
    <name type="common">Sea cucumber</name>
    <dbReference type="NCBI Taxonomy" id="307972"/>
    <lineage>
        <taxon>Eukaryota</taxon>
        <taxon>Metazoa</taxon>
        <taxon>Echinodermata</taxon>
        <taxon>Eleutherozoa</taxon>
        <taxon>Echinozoa</taxon>
        <taxon>Holothuroidea</taxon>
        <taxon>Aspidochirotacea</taxon>
        <taxon>Aspidochirotida</taxon>
        <taxon>Stichopodidae</taxon>
        <taxon>Apostichopus</taxon>
    </lineage>
</organism>
<evidence type="ECO:0000256" key="3">
    <source>
        <dbReference type="ARBA" id="ARBA00030780"/>
    </source>
</evidence>
<evidence type="ECO:0000259" key="6">
    <source>
        <dbReference type="PROSITE" id="PS50102"/>
    </source>
</evidence>
<evidence type="ECO:0000256" key="5">
    <source>
        <dbReference type="SAM" id="MobiDB-lite"/>
    </source>
</evidence>
<dbReference type="EMBL" id="MRZV01002048">
    <property type="protein sequence ID" value="PIK34889.1"/>
    <property type="molecule type" value="Genomic_DNA"/>
</dbReference>
<dbReference type="InterPro" id="IPR012677">
    <property type="entry name" value="Nucleotide-bd_a/b_plait_sf"/>
</dbReference>
<accession>A0A2G8JGP9</accession>
<evidence type="ECO:0000313" key="7">
    <source>
        <dbReference type="EMBL" id="PIK34889.1"/>
    </source>
</evidence>
<dbReference type="SMART" id="SM00360">
    <property type="entry name" value="RRM"/>
    <property type="match status" value="1"/>
</dbReference>
<dbReference type="InterPro" id="IPR000504">
    <property type="entry name" value="RRM_dom"/>
</dbReference>
<dbReference type="InterPro" id="IPR035979">
    <property type="entry name" value="RBD_domain_sf"/>
</dbReference>
<dbReference type="Proteomes" id="UP000230750">
    <property type="component" value="Unassembled WGS sequence"/>
</dbReference>
<keyword evidence="2 4" id="KW-0694">RNA-binding</keyword>
<reference evidence="7 8" key="1">
    <citation type="journal article" date="2017" name="PLoS Biol.">
        <title>The sea cucumber genome provides insights into morphological evolution and visceral regeneration.</title>
        <authorList>
            <person name="Zhang X."/>
            <person name="Sun L."/>
            <person name="Yuan J."/>
            <person name="Sun Y."/>
            <person name="Gao Y."/>
            <person name="Zhang L."/>
            <person name="Li S."/>
            <person name="Dai H."/>
            <person name="Hamel J.F."/>
            <person name="Liu C."/>
            <person name="Yu Y."/>
            <person name="Liu S."/>
            <person name="Lin W."/>
            <person name="Guo K."/>
            <person name="Jin S."/>
            <person name="Xu P."/>
            <person name="Storey K.B."/>
            <person name="Huan P."/>
            <person name="Zhang T."/>
            <person name="Zhou Y."/>
            <person name="Zhang J."/>
            <person name="Lin C."/>
            <person name="Li X."/>
            <person name="Xing L."/>
            <person name="Huo D."/>
            <person name="Sun M."/>
            <person name="Wang L."/>
            <person name="Mercier A."/>
            <person name="Li F."/>
            <person name="Yang H."/>
            <person name="Xiang J."/>
        </authorList>
    </citation>
    <scope>NUCLEOTIDE SEQUENCE [LARGE SCALE GENOMIC DNA]</scope>
    <source>
        <strain evidence="7">Shaxun</strain>
        <tissue evidence="7">Muscle</tissue>
    </source>
</reference>
<dbReference type="CDD" id="cd12355">
    <property type="entry name" value="RRM_RBM18"/>
    <property type="match status" value="1"/>
</dbReference>
<feature type="compositionally biased region" description="Low complexity" evidence="5">
    <location>
        <begin position="119"/>
        <end position="135"/>
    </location>
</feature>
<feature type="non-terminal residue" evidence="7">
    <location>
        <position position="135"/>
    </location>
</feature>
<evidence type="ECO:0000256" key="4">
    <source>
        <dbReference type="PROSITE-ProRule" id="PRU00176"/>
    </source>
</evidence>
<dbReference type="Gene3D" id="3.30.70.330">
    <property type="match status" value="1"/>
</dbReference>
<dbReference type="OrthoDB" id="6730379at2759"/>
<dbReference type="PANTHER" id="PTHR21245">
    <property type="entry name" value="HETEROGENEOUS NUCLEAR RIBONUCLEOPROTEIN"/>
    <property type="match status" value="1"/>
</dbReference>
<comment type="caution">
    <text evidence="7">The sequence shown here is derived from an EMBL/GenBank/DDBJ whole genome shotgun (WGS) entry which is preliminary data.</text>
</comment>
<protein>
    <recommendedName>
        <fullName evidence="1">Probable RNA-binding protein 18</fullName>
    </recommendedName>
    <alternativeName>
        <fullName evidence="3">RNA-binding motif protein 18</fullName>
    </alternativeName>
</protein>
<dbReference type="Pfam" id="PF00076">
    <property type="entry name" value="RRM_1"/>
    <property type="match status" value="1"/>
</dbReference>
<dbReference type="InterPro" id="IPR039157">
    <property type="entry name" value="RBM18_RRM"/>
</dbReference>
<dbReference type="STRING" id="307972.A0A2G8JGP9"/>
<dbReference type="PROSITE" id="PS50102">
    <property type="entry name" value="RRM"/>
    <property type="match status" value="1"/>
</dbReference>
<keyword evidence="8" id="KW-1185">Reference proteome</keyword>
<feature type="domain" description="RRM" evidence="6">
    <location>
        <begin position="8"/>
        <end position="89"/>
    </location>
</feature>
<dbReference type="SUPFAM" id="SSF54928">
    <property type="entry name" value="RNA-binding domain, RBD"/>
    <property type="match status" value="1"/>
</dbReference>
<proteinExistence type="predicted"/>
<evidence type="ECO:0000313" key="8">
    <source>
        <dbReference type="Proteomes" id="UP000230750"/>
    </source>
</evidence>
<name>A0A2G8JGP9_STIJA</name>
<dbReference type="GO" id="GO:0003723">
    <property type="term" value="F:RNA binding"/>
    <property type="evidence" value="ECO:0007669"/>
    <property type="project" value="UniProtKB-UniRule"/>
</dbReference>